<evidence type="ECO:0000313" key="3">
    <source>
        <dbReference type="WBParaSite" id="SMUV_0001013901-mRNA-1"/>
    </source>
</evidence>
<reference evidence="3" key="1">
    <citation type="submission" date="2017-02" db="UniProtKB">
        <authorList>
            <consortium name="WormBaseParasite"/>
        </authorList>
    </citation>
    <scope>IDENTIFICATION</scope>
</reference>
<accession>A0A0N5AYT9</accession>
<protein>
    <submittedName>
        <fullName evidence="3">Uncharacterized protein</fullName>
    </submittedName>
</protein>
<sequence length="166" mass="17212">MVEFLSPSSSSPAALLNIASVQVAAYMWAHNLAVITASGTNPSAVAAAAAPNTLIQPFLNVSSSATALQQLNPFLQQTFSSATSPLATVTTSAATTNHFDLKDQPSDRNSFRRSAPSQSANSVANMKRMRLSPAAAGVQPSTSMASTEQAATDTANVGENCHWEGE</sequence>
<dbReference type="WBParaSite" id="SMUV_0001013901-mRNA-1">
    <property type="protein sequence ID" value="SMUV_0001013901-mRNA-1"/>
    <property type="gene ID" value="SMUV_0001013901"/>
</dbReference>
<feature type="compositionally biased region" description="Polar residues" evidence="1">
    <location>
        <begin position="139"/>
        <end position="157"/>
    </location>
</feature>
<dbReference type="Proteomes" id="UP000046393">
    <property type="component" value="Unplaced"/>
</dbReference>
<organism evidence="2 3">
    <name type="scientific">Syphacia muris</name>
    <dbReference type="NCBI Taxonomy" id="451379"/>
    <lineage>
        <taxon>Eukaryota</taxon>
        <taxon>Metazoa</taxon>
        <taxon>Ecdysozoa</taxon>
        <taxon>Nematoda</taxon>
        <taxon>Chromadorea</taxon>
        <taxon>Rhabditida</taxon>
        <taxon>Spirurina</taxon>
        <taxon>Oxyuridomorpha</taxon>
        <taxon>Oxyuroidea</taxon>
        <taxon>Oxyuridae</taxon>
        <taxon>Syphacia</taxon>
    </lineage>
</organism>
<name>A0A0N5AYT9_9BILA</name>
<evidence type="ECO:0000256" key="1">
    <source>
        <dbReference type="SAM" id="MobiDB-lite"/>
    </source>
</evidence>
<proteinExistence type="predicted"/>
<feature type="compositionally biased region" description="Basic and acidic residues" evidence="1">
    <location>
        <begin position="99"/>
        <end position="110"/>
    </location>
</feature>
<dbReference type="AlphaFoldDB" id="A0A0N5AYT9"/>
<feature type="compositionally biased region" description="Polar residues" evidence="1">
    <location>
        <begin position="115"/>
        <end position="124"/>
    </location>
</feature>
<feature type="region of interest" description="Disordered" evidence="1">
    <location>
        <begin position="99"/>
        <end position="166"/>
    </location>
</feature>
<evidence type="ECO:0000313" key="2">
    <source>
        <dbReference type="Proteomes" id="UP000046393"/>
    </source>
</evidence>
<keyword evidence="2" id="KW-1185">Reference proteome</keyword>